<dbReference type="Gene3D" id="3.40.50.1820">
    <property type="entry name" value="alpha/beta hydrolase"/>
    <property type="match status" value="1"/>
</dbReference>
<organism evidence="2 3">
    <name type="scientific">Microbacterium oleivorans</name>
    <dbReference type="NCBI Taxonomy" id="273677"/>
    <lineage>
        <taxon>Bacteria</taxon>
        <taxon>Bacillati</taxon>
        <taxon>Actinomycetota</taxon>
        <taxon>Actinomycetes</taxon>
        <taxon>Micrococcales</taxon>
        <taxon>Microbacteriaceae</taxon>
        <taxon>Microbacterium</taxon>
    </lineage>
</organism>
<dbReference type="PANTHER" id="PTHR43358:SF4">
    <property type="entry name" value="ALPHA_BETA HYDROLASE FOLD-1 DOMAIN-CONTAINING PROTEIN"/>
    <property type="match status" value="1"/>
</dbReference>
<reference evidence="2 3" key="1">
    <citation type="submission" date="2014-03" db="EMBL/GenBank/DDBJ databases">
        <title>Draft Genome Sequences of 13 Willow Endophytes.</title>
        <authorList>
            <person name="Gan H.Y."/>
            <person name="Gan H.M."/>
            <person name="Savka M.A."/>
            <person name="Hudson A.O."/>
        </authorList>
    </citation>
    <scope>NUCLEOTIDE SEQUENCE [LARGE SCALE GENOMIC DNA]</scope>
    <source>
        <strain evidence="2 3">RIT293</strain>
    </source>
</reference>
<evidence type="ECO:0000313" key="2">
    <source>
        <dbReference type="EMBL" id="EZP29700.1"/>
    </source>
</evidence>
<dbReference type="RefSeq" id="WP_036308894.1">
    <property type="nucleotide sequence ID" value="NZ_JFYO01000001.1"/>
</dbReference>
<keyword evidence="3" id="KW-1185">Reference proteome</keyword>
<evidence type="ECO:0000259" key="1">
    <source>
        <dbReference type="Pfam" id="PF12697"/>
    </source>
</evidence>
<name>A0A031G1F1_9MICO</name>
<accession>A0A031G1F1</accession>
<feature type="domain" description="AB hydrolase-1" evidence="1">
    <location>
        <begin position="178"/>
        <end position="387"/>
    </location>
</feature>
<sequence>MKASRRAVPRDARSGAVVALRSTIVALATAFVSATGLLALLAGRVARRVVTLSVRTPDTTIVDVDTAAQTITLSRSDDTVLPGRYGLFTTGTQRYIKLGTVLSARGDTVTRKLLTEIDESDRLDSAAAFSGWYFADPAELHLPFERVSVPTALGPCPAWVFPAGQPTDANQPTDIWAVHIHGRGTTRAETLRAVPVFHAAGITSILTSYRNDDDAPRSRGGTSALGGTEWRDVDRAIGYARRAGARRIVLMGWSMGGAIAMQLAVNSAHRDLIEGVVLDSPVVDWRQVLTHHADASRIPRPLTRAALGALTRTWASPLTGAADPIVWGRLDVLARATELVIPTLILHSDGDDFVPSEASRALRDLRPDLIDLEVFDGARHTKLWNYDEERWTSRVREWLDAQGLSVVEAAGN</sequence>
<dbReference type="EMBL" id="JFYO01000001">
    <property type="protein sequence ID" value="EZP29700.1"/>
    <property type="molecule type" value="Genomic_DNA"/>
</dbReference>
<proteinExistence type="predicted"/>
<gene>
    <name evidence="2" type="ORF">BW34_00320</name>
</gene>
<dbReference type="InterPro" id="IPR052920">
    <property type="entry name" value="DNA-binding_regulatory"/>
</dbReference>
<dbReference type="eggNOG" id="COG1073">
    <property type="taxonomic scope" value="Bacteria"/>
</dbReference>
<dbReference type="AlphaFoldDB" id="A0A031G1F1"/>
<dbReference type="Pfam" id="PF12697">
    <property type="entry name" value="Abhydrolase_6"/>
    <property type="match status" value="1"/>
</dbReference>
<dbReference type="SUPFAM" id="SSF53474">
    <property type="entry name" value="alpha/beta-Hydrolases"/>
    <property type="match status" value="1"/>
</dbReference>
<dbReference type="PANTHER" id="PTHR43358">
    <property type="entry name" value="ALPHA/BETA-HYDROLASE"/>
    <property type="match status" value="1"/>
</dbReference>
<dbReference type="PATRIC" id="fig|273677.3.peg.312"/>
<protein>
    <submittedName>
        <fullName evidence="2">Hydrolase of the alpha/beta superfamily</fullName>
    </submittedName>
</protein>
<dbReference type="InterPro" id="IPR029058">
    <property type="entry name" value="AB_hydrolase_fold"/>
</dbReference>
<dbReference type="GO" id="GO:0016787">
    <property type="term" value="F:hydrolase activity"/>
    <property type="evidence" value="ECO:0007669"/>
    <property type="project" value="UniProtKB-KW"/>
</dbReference>
<evidence type="ECO:0000313" key="3">
    <source>
        <dbReference type="Proteomes" id="UP000024001"/>
    </source>
</evidence>
<dbReference type="OrthoDB" id="8111537at2"/>
<comment type="caution">
    <text evidence="2">The sequence shown here is derived from an EMBL/GenBank/DDBJ whole genome shotgun (WGS) entry which is preliminary data.</text>
</comment>
<keyword evidence="2" id="KW-0378">Hydrolase</keyword>
<dbReference type="InterPro" id="IPR000073">
    <property type="entry name" value="AB_hydrolase_1"/>
</dbReference>
<dbReference type="Proteomes" id="UP000024001">
    <property type="component" value="Unassembled WGS sequence"/>
</dbReference>